<evidence type="ECO:0000259" key="1">
    <source>
        <dbReference type="Pfam" id="PF18299"/>
    </source>
</evidence>
<proteinExistence type="predicted"/>
<gene>
    <name evidence="2" type="ORF">GGD69_004927</name>
</gene>
<sequence>MTTPQDRELVDLLTVLLKSTVVTVSLPGAPLDPLDEWRAYVAGGQLLDICLADHGGDVNAMPDQMIIEDAVQPLTAQRGTPAGYVIDFGVLETGETALIEMNDGFSIGAYAGVSPDAYWAVTVSRWAESDQKKR</sequence>
<accession>A0AAW3V0R6</accession>
<dbReference type="Pfam" id="PF18299">
    <property type="entry name" value="R2K_2"/>
    <property type="match status" value="1"/>
</dbReference>
<feature type="domain" description="ATP-grasp" evidence="1">
    <location>
        <begin position="31"/>
        <end position="120"/>
    </location>
</feature>
<reference evidence="2 3" key="1">
    <citation type="submission" date="2020-08" db="EMBL/GenBank/DDBJ databases">
        <title>Genomic Encyclopedia of Type Strains, Phase IV (KMG-V): Genome sequencing to study the core and pangenomes of soil and plant-associated prokaryotes.</title>
        <authorList>
            <person name="Whitman W."/>
        </authorList>
    </citation>
    <scope>NUCLEOTIDE SEQUENCE [LARGE SCALE GENOMIC DNA]</scope>
    <source>
        <strain evidence="2 3">SEMIA 4013</strain>
    </source>
</reference>
<dbReference type="EMBL" id="JACIIK010000009">
    <property type="protein sequence ID" value="MBB6204033.1"/>
    <property type="molecule type" value="Genomic_DNA"/>
</dbReference>
<comment type="caution">
    <text evidence="2">The sequence shown here is derived from an EMBL/GenBank/DDBJ whole genome shotgun (WGS) entry which is preliminary data.</text>
</comment>
<dbReference type="Proteomes" id="UP000518681">
    <property type="component" value="Unassembled WGS sequence"/>
</dbReference>
<protein>
    <recommendedName>
        <fullName evidence="1">ATP-grasp domain-containing protein</fullName>
    </recommendedName>
</protein>
<name>A0AAW3V0R6_9BURK</name>
<dbReference type="AlphaFoldDB" id="A0AAW3V0R6"/>
<dbReference type="InterPro" id="IPR041261">
    <property type="entry name" value="R2K_2"/>
</dbReference>
<evidence type="ECO:0000313" key="3">
    <source>
        <dbReference type="Proteomes" id="UP000518681"/>
    </source>
</evidence>
<evidence type="ECO:0000313" key="2">
    <source>
        <dbReference type="EMBL" id="MBB6204033.1"/>
    </source>
</evidence>
<organism evidence="2 3">
    <name type="scientific">Paraburkholderia fungorum</name>
    <dbReference type="NCBI Taxonomy" id="134537"/>
    <lineage>
        <taxon>Bacteria</taxon>
        <taxon>Pseudomonadati</taxon>
        <taxon>Pseudomonadota</taxon>
        <taxon>Betaproteobacteria</taxon>
        <taxon>Burkholderiales</taxon>
        <taxon>Burkholderiaceae</taxon>
        <taxon>Paraburkholderia</taxon>
    </lineage>
</organism>
<dbReference type="RefSeq" id="WP_183802906.1">
    <property type="nucleotide sequence ID" value="NZ_JACIIK010000009.1"/>
</dbReference>